<dbReference type="RefSeq" id="WP_200592976.1">
    <property type="nucleotide sequence ID" value="NZ_JAEPBG010000006.1"/>
</dbReference>
<organism evidence="2 3">
    <name type="scientific">Noviherbaspirillum pedocola</name>
    <dbReference type="NCBI Taxonomy" id="2801341"/>
    <lineage>
        <taxon>Bacteria</taxon>
        <taxon>Pseudomonadati</taxon>
        <taxon>Pseudomonadota</taxon>
        <taxon>Betaproteobacteria</taxon>
        <taxon>Burkholderiales</taxon>
        <taxon>Oxalobacteraceae</taxon>
        <taxon>Noviherbaspirillum</taxon>
    </lineage>
</organism>
<dbReference type="PROSITE" id="PS00409">
    <property type="entry name" value="PROKAR_NTER_METHYL"/>
    <property type="match status" value="1"/>
</dbReference>
<evidence type="ECO:0000313" key="2">
    <source>
        <dbReference type="EMBL" id="MBK4736004.1"/>
    </source>
</evidence>
<dbReference type="NCBIfam" id="TIGR02532">
    <property type="entry name" value="IV_pilin_GFxxxE"/>
    <property type="match status" value="1"/>
</dbReference>
<dbReference type="GO" id="GO:0043683">
    <property type="term" value="P:type IV pilus assembly"/>
    <property type="evidence" value="ECO:0007669"/>
    <property type="project" value="InterPro"/>
</dbReference>
<gene>
    <name evidence="2" type="ORF">JJB74_15390</name>
</gene>
<keyword evidence="1" id="KW-0472">Membrane</keyword>
<dbReference type="Pfam" id="PF16074">
    <property type="entry name" value="PilW"/>
    <property type="match status" value="1"/>
</dbReference>
<evidence type="ECO:0000256" key="1">
    <source>
        <dbReference type="SAM" id="Phobius"/>
    </source>
</evidence>
<dbReference type="Pfam" id="PF07963">
    <property type="entry name" value="N_methyl"/>
    <property type="match status" value="1"/>
</dbReference>
<dbReference type="InterPro" id="IPR032092">
    <property type="entry name" value="PilW"/>
</dbReference>
<dbReference type="InterPro" id="IPR012902">
    <property type="entry name" value="N_methyl_site"/>
</dbReference>
<sequence length="334" mass="34166">MSAAQNRARQAGVTLIELMVAMAISLLIVLIAASAVVASKQGFMTVDAGAQLRDNTRFAVDLVQQVSVQAGYLDVAFATAAASPNAPASTIDAPITGFNNALVPANGSDPISGLASNSRTAAAGGCSDAADTACANGSDVLVLRYQSAEGLAGSGQSDQTMINCAGVPQTAAPATAQTRIVSIFHVARTEGGEPSLMCTTQDASGNWTTEPVVRGVEGFQVLYGVDAVTANAAPTGTPDSVTDTYLRADQIVVPGDAAATNANWRRVRSLRIGLLVRGPRNSVQDRAGAMQPYYVLGQAASSTGDTGAIFTPSDDGRLRQVATTTIHLRNPQGG</sequence>
<dbReference type="Proteomes" id="UP000622890">
    <property type="component" value="Unassembled WGS sequence"/>
</dbReference>
<reference evidence="2" key="1">
    <citation type="submission" date="2021-01" db="EMBL/GenBank/DDBJ databases">
        <title>Genome sequence of strain Noviherbaspirillum sp. DKR-6.</title>
        <authorList>
            <person name="Chaudhary D.K."/>
        </authorList>
    </citation>
    <scope>NUCLEOTIDE SEQUENCE</scope>
    <source>
        <strain evidence="2">DKR-6</strain>
    </source>
</reference>
<accession>A0A934T056</accession>
<proteinExistence type="predicted"/>
<dbReference type="AlphaFoldDB" id="A0A934T056"/>
<feature type="transmembrane region" description="Helical" evidence="1">
    <location>
        <begin position="12"/>
        <end position="37"/>
    </location>
</feature>
<keyword evidence="1" id="KW-1133">Transmembrane helix</keyword>
<keyword evidence="3" id="KW-1185">Reference proteome</keyword>
<evidence type="ECO:0000313" key="3">
    <source>
        <dbReference type="Proteomes" id="UP000622890"/>
    </source>
</evidence>
<dbReference type="EMBL" id="JAEPBG010000006">
    <property type="protein sequence ID" value="MBK4736004.1"/>
    <property type="molecule type" value="Genomic_DNA"/>
</dbReference>
<keyword evidence="1" id="KW-0812">Transmembrane</keyword>
<name>A0A934T056_9BURK</name>
<comment type="caution">
    <text evidence="2">The sequence shown here is derived from an EMBL/GenBank/DDBJ whole genome shotgun (WGS) entry which is preliminary data.</text>
</comment>
<protein>
    <submittedName>
        <fullName evidence="2">PilW family protein</fullName>
    </submittedName>
</protein>